<dbReference type="EMBL" id="VTXW01000032">
    <property type="protein sequence ID" value="NOH35952.1"/>
    <property type="molecule type" value="Genomic_DNA"/>
</dbReference>
<dbReference type="Proteomes" id="UP000525336">
    <property type="component" value="Unassembled WGS sequence"/>
</dbReference>
<keyword evidence="1" id="KW-0067">ATP-binding</keyword>
<proteinExistence type="predicted"/>
<gene>
    <name evidence="3" type="ORF">F0245_21770</name>
</gene>
<dbReference type="PROSITE" id="PS50975">
    <property type="entry name" value="ATP_GRASP"/>
    <property type="match status" value="1"/>
</dbReference>
<evidence type="ECO:0000256" key="1">
    <source>
        <dbReference type="PROSITE-ProRule" id="PRU00409"/>
    </source>
</evidence>
<dbReference type="InterPro" id="IPR011761">
    <property type="entry name" value="ATP-grasp"/>
</dbReference>
<evidence type="ECO:0000313" key="3">
    <source>
        <dbReference type="EMBL" id="NOH35952.1"/>
    </source>
</evidence>
<protein>
    <submittedName>
        <fullName evidence="3">ATP-grasp domain-containing protein</fullName>
    </submittedName>
</protein>
<evidence type="ECO:0000259" key="2">
    <source>
        <dbReference type="PROSITE" id="PS50975"/>
    </source>
</evidence>
<name>A0A7Y3YT22_9VIBR</name>
<dbReference type="RefSeq" id="WP_171369199.1">
    <property type="nucleotide sequence ID" value="NZ_VTXW01000032.1"/>
</dbReference>
<dbReference type="Pfam" id="PF13535">
    <property type="entry name" value="ATP-grasp_4"/>
    <property type="match status" value="1"/>
</dbReference>
<feature type="domain" description="ATP-grasp" evidence="2">
    <location>
        <begin position="109"/>
        <end position="309"/>
    </location>
</feature>
<organism evidence="3 4">
    <name type="scientific">Vibrio chagasii</name>
    <dbReference type="NCBI Taxonomy" id="170679"/>
    <lineage>
        <taxon>Bacteria</taxon>
        <taxon>Pseudomonadati</taxon>
        <taxon>Pseudomonadota</taxon>
        <taxon>Gammaproteobacteria</taxon>
        <taxon>Vibrionales</taxon>
        <taxon>Vibrionaceae</taxon>
        <taxon>Vibrio</taxon>
    </lineage>
</organism>
<comment type="caution">
    <text evidence="3">The sequence shown here is derived from an EMBL/GenBank/DDBJ whole genome shotgun (WGS) entry which is preliminary data.</text>
</comment>
<dbReference type="AlphaFoldDB" id="A0A7Y3YT22"/>
<evidence type="ECO:0000313" key="4">
    <source>
        <dbReference type="Proteomes" id="UP000525336"/>
    </source>
</evidence>
<reference evidence="3 4" key="1">
    <citation type="submission" date="2019-09" db="EMBL/GenBank/DDBJ databases">
        <title>Draft genome sequencing and comparative genomics of hatchery-associated Vibrios.</title>
        <authorList>
            <person name="Kehlet-Delgado H."/>
            <person name="Mueller R.S."/>
        </authorList>
    </citation>
    <scope>NUCLEOTIDE SEQUENCE [LARGE SCALE GENOMIC DNA]</scope>
    <source>
        <strain evidence="3 4">00-90-10</strain>
    </source>
</reference>
<accession>A0A7Y3YT22</accession>
<keyword evidence="1" id="KW-0547">Nucleotide-binding</keyword>
<dbReference type="GO" id="GO:0005524">
    <property type="term" value="F:ATP binding"/>
    <property type="evidence" value="ECO:0007669"/>
    <property type="project" value="UniProtKB-UniRule"/>
</dbReference>
<dbReference type="SUPFAM" id="SSF56059">
    <property type="entry name" value="Glutathione synthetase ATP-binding domain-like"/>
    <property type="match status" value="1"/>
</dbReference>
<sequence>MKKIIFIDASHISSPSAAKACENMGYEPIFILNPELYRGDILKDISCYTLYFEDTSRYENIIQCIQDNDISDVEAVMSLTDRAMRNAIQVALALDVKGPDLALLYLLQKEITSKLALEGSPETLSFNLTDFNPNKISQLLDKHGKLVVKPSEISASIGSFSIDLETNVNEIPRIIEETYSSNLAKGTWLAQQYIEGEFFSLEGYIENGDVNIVGATYRERHENTLTVAYFPGEKQIGPDSFAMAKEIISKVLVRSKLQNGYFHSEFLASGGKSYLIDANIGRIAGGSISQLIADSNSIPLSKVMEHVIRLTLFPNSLPLESPYKGNLIECMGVTYGAPESCKLGSIHIPECTKSKHVQLCNENDDLKKVGVDGSGWVGILTGSKVNVEKDIVNIRIKTNSGELLTPVW</sequence>
<dbReference type="GO" id="GO:0046872">
    <property type="term" value="F:metal ion binding"/>
    <property type="evidence" value="ECO:0007669"/>
    <property type="project" value="InterPro"/>
</dbReference>
<dbReference type="Gene3D" id="3.30.470.20">
    <property type="entry name" value="ATP-grasp fold, B domain"/>
    <property type="match status" value="1"/>
</dbReference>